<gene>
    <name evidence="4" type="ORF">J2S07_003525</name>
</gene>
<evidence type="ECO:0000256" key="2">
    <source>
        <dbReference type="PROSITE-ProRule" id="PRU00703"/>
    </source>
</evidence>
<dbReference type="InterPro" id="IPR046342">
    <property type="entry name" value="CBS_dom_sf"/>
</dbReference>
<evidence type="ECO:0000256" key="1">
    <source>
        <dbReference type="ARBA" id="ARBA00022737"/>
    </source>
</evidence>
<keyword evidence="5" id="KW-1185">Reference proteome</keyword>
<keyword evidence="2" id="KW-0129">CBS domain</keyword>
<comment type="caution">
    <text evidence="4">The sequence shown here is derived from an EMBL/GenBank/DDBJ whole genome shotgun (WGS) entry which is preliminary data.</text>
</comment>
<proteinExistence type="predicted"/>
<evidence type="ECO:0000313" key="5">
    <source>
        <dbReference type="Proteomes" id="UP001231362"/>
    </source>
</evidence>
<dbReference type="SUPFAM" id="SSF54631">
    <property type="entry name" value="CBS-domain pair"/>
    <property type="match status" value="1"/>
</dbReference>
<dbReference type="Proteomes" id="UP001231362">
    <property type="component" value="Unassembled WGS sequence"/>
</dbReference>
<dbReference type="CDD" id="cd02205">
    <property type="entry name" value="CBS_pair_SF"/>
    <property type="match status" value="1"/>
</dbReference>
<dbReference type="EMBL" id="JAUSTU010000022">
    <property type="protein sequence ID" value="MDQ0157196.1"/>
    <property type="molecule type" value="Genomic_DNA"/>
</dbReference>
<dbReference type="InterPro" id="IPR000644">
    <property type="entry name" value="CBS_dom"/>
</dbReference>
<dbReference type="InterPro" id="IPR051462">
    <property type="entry name" value="CBS_domain-containing"/>
</dbReference>
<sequence length="247" mass="29125">MKEKLIFVRILPQMKKDLNDDLWNYCKCAYTNPEVITMFVKNIMIPKHHTHTVQHDEPLRIALEKLEQQKIDALPVLNGNKYIGVLTRYNLYKEFFESNVTREEYLQNTACKDIATHQDKYLKGQEIFEKTLLELKHFPLLAVVNDKLEFLGIVTRFDVLEQFQSAFGVQRPGVRIAFTSIETEGRLARLAEIAHHFHEHIISLVTFDETDKLVRRIVMKIEKKDNIERFVKKLEDSGFRILDIHED</sequence>
<dbReference type="PANTHER" id="PTHR48108">
    <property type="entry name" value="CBS DOMAIN-CONTAINING PROTEIN CBSX2, CHLOROPLASTIC"/>
    <property type="match status" value="1"/>
</dbReference>
<keyword evidence="1" id="KW-0677">Repeat</keyword>
<evidence type="ECO:0000259" key="3">
    <source>
        <dbReference type="PROSITE" id="PS51371"/>
    </source>
</evidence>
<feature type="domain" description="CBS" evidence="3">
    <location>
        <begin position="44"/>
        <end position="101"/>
    </location>
</feature>
<dbReference type="PANTHER" id="PTHR48108:SF26">
    <property type="entry name" value="CBS DOMAIN-CONTAINING PROTEIN DDB_G0289609"/>
    <property type="match status" value="1"/>
</dbReference>
<dbReference type="Pfam" id="PF00571">
    <property type="entry name" value="CBS"/>
    <property type="match status" value="1"/>
</dbReference>
<reference evidence="4 5" key="1">
    <citation type="submission" date="2023-07" db="EMBL/GenBank/DDBJ databases">
        <title>Genomic Encyclopedia of Type Strains, Phase IV (KMG-IV): sequencing the most valuable type-strain genomes for metagenomic binning, comparative biology and taxonomic classification.</title>
        <authorList>
            <person name="Goeker M."/>
        </authorList>
    </citation>
    <scope>NUCLEOTIDE SEQUENCE [LARGE SCALE GENOMIC DNA]</scope>
    <source>
        <strain evidence="4 5">DSM 23948</strain>
    </source>
</reference>
<protein>
    <submittedName>
        <fullName evidence="4">CBS-domain-containing membrane protein</fullName>
    </submittedName>
</protein>
<accession>A0ABT9V8B3</accession>
<dbReference type="Gene3D" id="3.10.580.10">
    <property type="entry name" value="CBS-domain"/>
    <property type="match status" value="1"/>
</dbReference>
<name>A0ABT9V8B3_9BACL</name>
<dbReference type="PROSITE" id="PS51371">
    <property type="entry name" value="CBS"/>
    <property type="match status" value="1"/>
</dbReference>
<organism evidence="4 5">
    <name type="scientific">Anoxybacillus andreesenii</name>
    <dbReference type="NCBI Taxonomy" id="1325932"/>
    <lineage>
        <taxon>Bacteria</taxon>
        <taxon>Bacillati</taxon>
        <taxon>Bacillota</taxon>
        <taxon>Bacilli</taxon>
        <taxon>Bacillales</taxon>
        <taxon>Anoxybacillaceae</taxon>
        <taxon>Anoxybacillus</taxon>
    </lineage>
</organism>
<evidence type="ECO:0000313" key="4">
    <source>
        <dbReference type="EMBL" id="MDQ0157196.1"/>
    </source>
</evidence>